<dbReference type="EMBL" id="KL363238">
    <property type="protein sequence ID" value="KFD51502.1"/>
    <property type="molecule type" value="Genomic_DNA"/>
</dbReference>
<organism evidence="1 3">
    <name type="scientific">Trichuris suis</name>
    <name type="common">pig whipworm</name>
    <dbReference type="NCBI Taxonomy" id="68888"/>
    <lineage>
        <taxon>Eukaryota</taxon>
        <taxon>Metazoa</taxon>
        <taxon>Ecdysozoa</taxon>
        <taxon>Nematoda</taxon>
        <taxon>Enoplea</taxon>
        <taxon>Dorylaimia</taxon>
        <taxon>Trichinellida</taxon>
        <taxon>Trichuridae</taxon>
        <taxon>Trichuris</taxon>
    </lineage>
</organism>
<keyword evidence="3" id="KW-1185">Reference proteome</keyword>
<reference evidence="1 3" key="1">
    <citation type="journal article" date="2014" name="Nat. Genet.">
        <title>Genome and transcriptome of the porcine whipworm Trichuris suis.</title>
        <authorList>
            <person name="Jex A.R."/>
            <person name="Nejsum P."/>
            <person name="Schwarz E.M."/>
            <person name="Hu L."/>
            <person name="Young N.D."/>
            <person name="Hall R.S."/>
            <person name="Korhonen P.K."/>
            <person name="Liao S."/>
            <person name="Thamsborg S."/>
            <person name="Xia J."/>
            <person name="Xu P."/>
            <person name="Wang S."/>
            <person name="Scheerlinck J.P."/>
            <person name="Hofmann A."/>
            <person name="Sternberg P.W."/>
            <person name="Wang J."/>
            <person name="Gasser R.B."/>
        </authorList>
    </citation>
    <scope>NUCLEOTIDE SEQUENCE [LARGE SCALE GENOMIC DNA]</scope>
    <source>
        <strain evidence="2">DCEP-RM93F</strain>
        <strain evidence="1">DCEP-RM93M</strain>
    </source>
</reference>
<gene>
    <name evidence="1" type="ORF">M513_07552</name>
    <name evidence="2" type="ORF">M514_07552</name>
</gene>
<dbReference type="EMBL" id="KL367517">
    <property type="protein sequence ID" value="KFD67188.1"/>
    <property type="molecule type" value="Genomic_DNA"/>
</dbReference>
<proteinExistence type="predicted"/>
<sequence>MRPVTRQDEGYATVIELPDCFEVTKPNNLTGSAFPSTVKRVAYPLKKESHPR</sequence>
<evidence type="ECO:0000313" key="2">
    <source>
        <dbReference type="EMBL" id="KFD67188.1"/>
    </source>
</evidence>
<name>A0A085M2Q6_9BILA</name>
<protein>
    <submittedName>
        <fullName evidence="1">Uncharacterized protein</fullName>
    </submittedName>
</protein>
<evidence type="ECO:0000313" key="3">
    <source>
        <dbReference type="Proteomes" id="UP000030764"/>
    </source>
</evidence>
<evidence type="ECO:0000313" key="1">
    <source>
        <dbReference type="EMBL" id="KFD51502.1"/>
    </source>
</evidence>
<dbReference type="AlphaFoldDB" id="A0A085M2Q6"/>
<accession>A0A085M2Q6</accession>
<dbReference type="Proteomes" id="UP000030764">
    <property type="component" value="Unassembled WGS sequence"/>
</dbReference>
<dbReference type="Proteomes" id="UP000030758">
    <property type="component" value="Unassembled WGS sequence"/>
</dbReference>